<feature type="transmembrane region" description="Helical" evidence="5">
    <location>
        <begin position="171"/>
        <end position="189"/>
    </location>
</feature>
<evidence type="ECO:0000256" key="4">
    <source>
        <dbReference type="ARBA" id="ARBA00023136"/>
    </source>
</evidence>
<feature type="transmembrane region" description="Helical" evidence="5">
    <location>
        <begin position="263"/>
        <end position="282"/>
    </location>
</feature>
<dbReference type="Proteomes" id="UP000606044">
    <property type="component" value="Unassembled WGS sequence"/>
</dbReference>
<dbReference type="PANTHER" id="PTHR32322">
    <property type="entry name" value="INNER MEMBRANE TRANSPORTER"/>
    <property type="match status" value="1"/>
</dbReference>
<evidence type="ECO:0000259" key="6">
    <source>
        <dbReference type="Pfam" id="PF00892"/>
    </source>
</evidence>
<keyword evidence="3 5" id="KW-1133">Transmembrane helix</keyword>
<comment type="caution">
    <text evidence="7">The sequence shown here is derived from an EMBL/GenBank/DDBJ whole genome shotgun (WGS) entry which is preliminary data.</text>
</comment>
<dbReference type="InterPro" id="IPR037185">
    <property type="entry name" value="EmrE-like"/>
</dbReference>
<sequence>MAPRHIALAVLTAAIWGFNFVAIRVGLDTFPPLLLTTLRFILAALPALVIRPPKLPLRQLLLISATLFLGQFVFVFLGIDNGMPPGLSSLVIQAQSFFTILLAALMLGEKPSVRQLSGVAVAFCGLGLIALSVGVDVTYLGLGLTLIAALSFGLGNVLMRGAGKVDMLPMVVWMSVILPIPSFLLSLMFEGWPVIVASMAKADLLAYGAVFYLAVPTTLIGFGIWGLLLKTYPAGTVAPFALLVPLFGMLSAALVLGERFPPVRFAGMALIVGGLLILAAPLQRLRNRRRARVG</sequence>
<keyword evidence="8" id="KW-1185">Reference proteome</keyword>
<feature type="transmembrane region" description="Helical" evidence="5">
    <location>
        <begin position="115"/>
        <end position="133"/>
    </location>
</feature>
<proteinExistence type="predicted"/>
<reference evidence="7" key="1">
    <citation type="journal article" date="2014" name="Int. J. Syst. Evol. Microbiol.">
        <title>Complete genome sequence of Corynebacterium casei LMG S-19264T (=DSM 44701T), isolated from a smear-ripened cheese.</title>
        <authorList>
            <consortium name="US DOE Joint Genome Institute (JGI-PGF)"/>
            <person name="Walter F."/>
            <person name="Albersmeier A."/>
            <person name="Kalinowski J."/>
            <person name="Ruckert C."/>
        </authorList>
    </citation>
    <scope>NUCLEOTIDE SEQUENCE</scope>
    <source>
        <strain evidence="7">CCM 7897</strain>
    </source>
</reference>
<dbReference type="InterPro" id="IPR000620">
    <property type="entry name" value="EamA_dom"/>
</dbReference>
<dbReference type="SUPFAM" id="SSF103481">
    <property type="entry name" value="Multidrug resistance efflux transporter EmrE"/>
    <property type="match status" value="2"/>
</dbReference>
<organism evidence="7 8">
    <name type="scientific">Azorhizobium oxalatiphilum</name>
    <dbReference type="NCBI Taxonomy" id="980631"/>
    <lineage>
        <taxon>Bacteria</taxon>
        <taxon>Pseudomonadati</taxon>
        <taxon>Pseudomonadota</taxon>
        <taxon>Alphaproteobacteria</taxon>
        <taxon>Hyphomicrobiales</taxon>
        <taxon>Xanthobacteraceae</taxon>
        <taxon>Azorhizobium</taxon>
    </lineage>
</organism>
<evidence type="ECO:0000313" key="7">
    <source>
        <dbReference type="EMBL" id="GGF45530.1"/>
    </source>
</evidence>
<dbReference type="GO" id="GO:0016020">
    <property type="term" value="C:membrane"/>
    <property type="evidence" value="ECO:0007669"/>
    <property type="project" value="UniProtKB-SubCell"/>
</dbReference>
<feature type="domain" description="EamA" evidence="6">
    <location>
        <begin position="141"/>
        <end position="278"/>
    </location>
</feature>
<feature type="transmembrane region" description="Helical" evidence="5">
    <location>
        <begin position="91"/>
        <end position="108"/>
    </location>
</feature>
<feature type="transmembrane region" description="Helical" evidence="5">
    <location>
        <begin position="32"/>
        <end position="49"/>
    </location>
</feature>
<feature type="transmembrane region" description="Helical" evidence="5">
    <location>
        <begin position="61"/>
        <end position="79"/>
    </location>
</feature>
<feature type="transmembrane region" description="Helical" evidence="5">
    <location>
        <begin position="139"/>
        <end position="159"/>
    </location>
</feature>
<evidence type="ECO:0000313" key="8">
    <source>
        <dbReference type="Proteomes" id="UP000606044"/>
    </source>
</evidence>
<dbReference type="InterPro" id="IPR050638">
    <property type="entry name" value="AA-Vitamin_Transporters"/>
</dbReference>
<dbReference type="Pfam" id="PF00892">
    <property type="entry name" value="EamA"/>
    <property type="match status" value="2"/>
</dbReference>
<dbReference type="PANTHER" id="PTHR32322:SF9">
    <property type="entry name" value="AMINO-ACID METABOLITE EFFLUX PUMP-RELATED"/>
    <property type="match status" value="1"/>
</dbReference>
<gene>
    <name evidence="7" type="ORF">GCM10007301_01300</name>
</gene>
<comment type="subcellular location">
    <subcellularLocation>
        <location evidence="1">Membrane</location>
        <topology evidence="1">Multi-pass membrane protein</topology>
    </subcellularLocation>
</comment>
<keyword evidence="2 5" id="KW-0812">Transmembrane</keyword>
<dbReference type="RefSeq" id="WP_188574435.1">
    <property type="nucleotide sequence ID" value="NZ_BMCT01000001.1"/>
</dbReference>
<reference evidence="7" key="2">
    <citation type="submission" date="2020-09" db="EMBL/GenBank/DDBJ databases">
        <authorList>
            <person name="Sun Q."/>
            <person name="Sedlacek I."/>
        </authorList>
    </citation>
    <scope>NUCLEOTIDE SEQUENCE</scope>
    <source>
        <strain evidence="7">CCM 7897</strain>
    </source>
</reference>
<feature type="domain" description="EamA" evidence="6">
    <location>
        <begin position="6"/>
        <end position="130"/>
    </location>
</feature>
<evidence type="ECO:0000256" key="3">
    <source>
        <dbReference type="ARBA" id="ARBA00022989"/>
    </source>
</evidence>
<feature type="transmembrane region" description="Helical" evidence="5">
    <location>
        <begin position="209"/>
        <end position="229"/>
    </location>
</feature>
<accession>A0A917F3N9</accession>
<feature type="transmembrane region" description="Helical" evidence="5">
    <location>
        <begin position="236"/>
        <end position="257"/>
    </location>
</feature>
<keyword evidence="4 5" id="KW-0472">Membrane</keyword>
<dbReference type="EMBL" id="BMCT01000001">
    <property type="protein sequence ID" value="GGF45530.1"/>
    <property type="molecule type" value="Genomic_DNA"/>
</dbReference>
<evidence type="ECO:0000256" key="2">
    <source>
        <dbReference type="ARBA" id="ARBA00022692"/>
    </source>
</evidence>
<dbReference type="AlphaFoldDB" id="A0A917F3N9"/>
<name>A0A917F3N9_9HYPH</name>
<protein>
    <submittedName>
        <fullName evidence="7">O-acetylserine/cysteine exporter</fullName>
    </submittedName>
</protein>
<evidence type="ECO:0000256" key="1">
    <source>
        <dbReference type="ARBA" id="ARBA00004141"/>
    </source>
</evidence>
<evidence type="ECO:0000256" key="5">
    <source>
        <dbReference type="SAM" id="Phobius"/>
    </source>
</evidence>